<dbReference type="InterPro" id="IPR050492">
    <property type="entry name" value="Bact_metal-bind_prot9"/>
</dbReference>
<feature type="non-terminal residue" evidence="5">
    <location>
        <position position="1"/>
    </location>
</feature>
<evidence type="ECO:0008006" key="6">
    <source>
        <dbReference type="Google" id="ProtNLM"/>
    </source>
</evidence>
<evidence type="ECO:0000256" key="1">
    <source>
        <dbReference type="ARBA" id="ARBA00004196"/>
    </source>
</evidence>
<dbReference type="InterPro" id="IPR006128">
    <property type="entry name" value="Lipoprotein_PsaA-like"/>
</dbReference>
<dbReference type="EMBL" id="UINC01001428">
    <property type="protein sequence ID" value="SUZ80496.1"/>
    <property type="molecule type" value="Genomic_DNA"/>
</dbReference>
<dbReference type="InterPro" id="IPR006129">
    <property type="entry name" value="AdhesinB"/>
</dbReference>
<name>A0A381QMA2_9ZZZZ</name>
<dbReference type="Gene3D" id="3.40.50.1980">
    <property type="entry name" value="Nitrogenase molybdenum iron protein domain"/>
    <property type="match status" value="2"/>
</dbReference>
<dbReference type="PRINTS" id="PR00690">
    <property type="entry name" value="ADHESNFAMILY"/>
</dbReference>
<evidence type="ECO:0000256" key="2">
    <source>
        <dbReference type="ARBA" id="ARBA00022448"/>
    </source>
</evidence>
<keyword evidence="2" id="KW-0813">Transport</keyword>
<dbReference type="SUPFAM" id="SSF53807">
    <property type="entry name" value="Helical backbone' metal receptor"/>
    <property type="match status" value="1"/>
</dbReference>
<evidence type="ECO:0000313" key="5">
    <source>
        <dbReference type="EMBL" id="SUZ80496.1"/>
    </source>
</evidence>
<dbReference type="InterPro" id="IPR006127">
    <property type="entry name" value="ZnuA-like"/>
</dbReference>
<evidence type="ECO:0000256" key="3">
    <source>
        <dbReference type="ARBA" id="ARBA00022723"/>
    </source>
</evidence>
<reference evidence="5" key="1">
    <citation type="submission" date="2018-05" db="EMBL/GenBank/DDBJ databases">
        <authorList>
            <person name="Lanie J.A."/>
            <person name="Ng W.-L."/>
            <person name="Kazmierczak K.M."/>
            <person name="Andrzejewski T.M."/>
            <person name="Davidsen T.M."/>
            <person name="Wayne K.J."/>
            <person name="Tettelin H."/>
            <person name="Glass J.I."/>
            <person name="Rusch D."/>
            <person name="Podicherti R."/>
            <person name="Tsui H.-C.T."/>
            <person name="Winkler M.E."/>
        </authorList>
    </citation>
    <scope>NUCLEOTIDE SEQUENCE</scope>
</reference>
<gene>
    <name evidence="5" type="ORF">METZ01_LOCUS33350</name>
</gene>
<organism evidence="5">
    <name type="scientific">marine metagenome</name>
    <dbReference type="NCBI Taxonomy" id="408172"/>
    <lineage>
        <taxon>unclassified sequences</taxon>
        <taxon>metagenomes</taxon>
        <taxon>ecological metagenomes</taxon>
    </lineage>
</organism>
<dbReference type="PANTHER" id="PTHR42953">
    <property type="entry name" value="HIGH-AFFINITY ZINC UPTAKE SYSTEM PROTEIN ZNUA-RELATED"/>
    <property type="match status" value="1"/>
</dbReference>
<dbReference type="AlphaFoldDB" id="A0A381QMA2"/>
<protein>
    <recommendedName>
        <fullName evidence="6">Zinc ABC transporter substrate-binding protein</fullName>
    </recommendedName>
</protein>
<sequence length="282" mass="30043">VLAITLLGSACGSSQSDATPNTDRLAVVTTTALLADLVKNVGHDLVDVTALVPPGADVHSFQGTPADNVAVSRAALLVSNGGGLDQFLDEVIEGASSDGAVHILASESLLGLDDDDPHFWQNPVFAMQYAEGIRDGLIAVDPNNATDYESNFQSYKDQLTDLDFDIASILSTIQADRRHLITFHDAFGHFATRYGWQVTSLVGSDASQVSPGPVVEMLERVRDQGIPAVFAEPQFSSGLLDNAAEEAGVEVGPIYSDVQDSDVASYIDMMLFNAKSLARFLR</sequence>
<dbReference type="GO" id="GO:0030001">
    <property type="term" value="P:metal ion transport"/>
    <property type="evidence" value="ECO:0007669"/>
    <property type="project" value="InterPro"/>
</dbReference>
<comment type="subcellular location">
    <subcellularLocation>
        <location evidence="1">Cell envelope</location>
    </subcellularLocation>
</comment>
<keyword evidence="4" id="KW-0732">Signal</keyword>
<dbReference type="PRINTS" id="PR00691">
    <property type="entry name" value="ADHESINB"/>
</dbReference>
<accession>A0A381QMA2</accession>
<dbReference type="GO" id="GO:0046872">
    <property type="term" value="F:metal ion binding"/>
    <property type="evidence" value="ECO:0007669"/>
    <property type="project" value="UniProtKB-KW"/>
</dbReference>
<dbReference type="PANTHER" id="PTHR42953:SF1">
    <property type="entry name" value="METAL-BINDING PROTEIN HI_0362-RELATED"/>
    <property type="match status" value="1"/>
</dbReference>
<proteinExistence type="predicted"/>
<dbReference type="GO" id="GO:0007155">
    <property type="term" value="P:cell adhesion"/>
    <property type="evidence" value="ECO:0007669"/>
    <property type="project" value="InterPro"/>
</dbReference>
<dbReference type="Pfam" id="PF01297">
    <property type="entry name" value="ZnuA"/>
    <property type="match status" value="1"/>
</dbReference>
<dbReference type="GO" id="GO:0030313">
    <property type="term" value="C:cell envelope"/>
    <property type="evidence" value="ECO:0007669"/>
    <property type="project" value="UniProtKB-SubCell"/>
</dbReference>
<evidence type="ECO:0000256" key="4">
    <source>
        <dbReference type="ARBA" id="ARBA00022729"/>
    </source>
</evidence>
<keyword evidence="3" id="KW-0479">Metal-binding</keyword>